<evidence type="ECO:0000313" key="1">
    <source>
        <dbReference type="EMBL" id="GAG94345.1"/>
    </source>
</evidence>
<name>X1BH54_9ZZZZ</name>
<organism evidence="1">
    <name type="scientific">marine sediment metagenome</name>
    <dbReference type="NCBI Taxonomy" id="412755"/>
    <lineage>
        <taxon>unclassified sequences</taxon>
        <taxon>metagenomes</taxon>
        <taxon>ecological metagenomes</taxon>
    </lineage>
</organism>
<dbReference type="AlphaFoldDB" id="X1BH54"/>
<protein>
    <submittedName>
        <fullName evidence="1">Uncharacterized protein</fullName>
    </submittedName>
</protein>
<proteinExistence type="predicted"/>
<reference evidence="1" key="1">
    <citation type="journal article" date="2014" name="Front. Microbiol.">
        <title>High frequency of phylogenetically diverse reductive dehalogenase-homologous genes in deep subseafloor sedimentary metagenomes.</title>
        <authorList>
            <person name="Kawai M."/>
            <person name="Futagami T."/>
            <person name="Toyoda A."/>
            <person name="Takaki Y."/>
            <person name="Nishi S."/>
            <person name="Hori S."/>
            <person name="Arai W."/>
            <person name="Tsubouchi T."/>
            <person name="Morono Y."/>
            <person name="Uchiyama I."/>
            <person name="Ito T."/>
            <person name="Fujiyama A."/>
            <person name="Inagaki F."/>
            <person name="Takami H."/>
        </authorList>
    </citation>
    <scope>NUCLEOTIDE SEQUENCE</scope>
    <source>
        <strain evidence="1">Expedition CK06-06</strain>
    </source>
</reference>
<comment type="caution">
    <text evidence="1">The sequence shown here is derived from an EMBL/GenBank/DDBJ whole genome shotgun (WGS) entry which is preliminary data.</text>
</comment>
<gene>
    <name evidence="1" type="ORF">S01H4_40819</name>
</gene>
<accession>X1BH54</accession>
<dbReference type="EMBL" id="BART01022272">
    <property type="protein sequence ID" value="GAG94345.1"/>
    <property type="molecule type" value="Genomic_DNA"/>
</dbReference>
<sequence>MKLKVNRYSIVIIPESETDEAYIEEVLGLKDANQQAVCKRVNAMGLSCIAYIEIKKGNSS</sequence>